<reference evidence="1 2" key="1">
    <citation type="submission" date="2021-06" db="EMBL/GenBank/DDBJ databases">
        <authorList>
            <person name="Palmer J.M."/>
        </authorList>
    </citation>
    <scope>NUCLEOTIDE SEQUENCE [LARGE SCALE GENOMIC DNA]</scope>
    <source>
        <strain evidence="1 2">AS_MEX2019</strain>
        <tissue evidence="1">Muscle</tissue>
    </source>
</reference>
<evidence type="ECO:0000313" key="1">
    <source>
        <dbReference type="EMBL" id="MEQ2305906.1"/>
    </source>
</evidence>
<sequence>MAVLCGLLLTILEEEIDLMEVSFFISHLKHLGFLILKKDNYAHVAMASLCTAQYVVEFNLKPKSLSLLVEVMGLSSRQMTVLLCFSMSLKLIYCFPGPSRGLFNRKLIS</sequence>
<comment type="caution">
    <text evidence="1">The sequence shown here is derived from an EMBL/GenBank/DDBJ whole genome shotgun (WGS) entry which is preliminary data.</text>
</comment>
<evidence type="ECO:0000313" key="2">
    <source>
        <dbReference type="Proteomes" id="UP001469553"/>
    </source>
</evidence>
<name>A0ABV0ZIL0_9TELE</name>
<organism evidence="1 2">
    <name type="scientific">Ameca splendens</name>
    <dbReference type="NCBI Taxonomy" id="208324"/>
    <lineage>
        <taxon>Eukaryota</taxon>
        <taxon>Metazoa</taxon>
        <taxon>Chordata</taxon>
        <taxon>Craniata</taxon>
        <taxon>Vertebrata</taxon>
        <taxon>Euteleostomi</taxon>
        <taxon>Actinopterygii</taxon>
        <taxon>Neopterygii</taxon>
        <taxon>Teleostei</taxon>
        <taxon>Neoteleostei</taxon>
        <taxon>Acanthomorphata</taxon>
        <taxon>Ovalentaria</taxon>
        <taxon>Atherinomorphae</taxon>
        <taxon>Cyprinodontiformes</taxon>
        <taxon>Goodeidae</taxon>
        <taxon>Ameca</taxon>
    </lineage>
</organism>
<dbReference type="EMBL" id="JAHRIP010065937">
    <property type="protein sequence ID" value="MEQ2305906.1"/>
    <property type="molecule type" value="Genomic_DNA"/>
</dbReference>
<gene>
    <name evidence="1" type="ORF">AMECASPLE_002802</name>
</gene>
<protein>
    <submittedName>
        <fullName evidence="1">Uncharacterized protein</fullName>
    </submittedName>
</protein>
<keyword evidence="2" id="KW-1185">Reference proteome</keyword>
<accession>A0ABV0ZIL0</accession>
<proteinExistence type="predicted"/>
<dbReference type="Proteomes" id="UP001469553">
    <property type="component" value="Unassembled WGS sequence"/>
</dbReference>